<sequence>MNLGCRPTYLTIEFVKFPTLSALERPWHAVPLSCQGVCQIYLSLGTFGTGRHSYRK</sequence>
<keyword evidence="2" id="KW-1185">Reference proteome</keyword>
<evidence type="ECO:0000313" key="2">
    <source>
        <dbReference type="Proteomes" id="UP000823775"/>
    </source>
</evidence>
<organism evidence="1 2">
    <name type="scientific">Datura stramonium</name>
    <name type="common">Jimsonweed</name>
    <name type="synonym">Common thornapple</name>
    <dbReference type="NCBI Taxonomy" id="4076"/>
    <lineage>
        <taxon>Eukaryota</taxon>
        <taxon>Viridiplantae</taxon>
        <taxon>Streptophyta</taxon>
        <taxon>Embryophyta</taxon>
        <taxon>Tracheophyta</taxon>
        <taxon>Spermatophyta</taxon>
        <taxon>Magnoliopsida</taxon>
        <taxon>eudicotyledons</taxon>
        <taxon>Gunneridae</taxon>
        <taxon>Pentapetalae</taxon>
        <taxon>asterids</taxon>
        <taxon>lamiids</taxon>
        <taxon>Solanales</taxon>
        <taxon>Solanaceae</taxon>
        <taxon>Solanoideae</taxon>
        <taxon>Datureae</taxon>
        <taxon>Datura</taxon>
    </lineage>
</organism>
<dbReference type="EMBL" id="JACEIK010000805">
    <property type="protein sequence ID" value="MCD7462475.1"/>
    <property type="molecule type" value="Genomic_DNA"/>
</dbReference>
<reference evidence="1 2" key="1">
    <citation type="journal article" date="2021" name="BMC Genomics">
        <title>Datura genome reveals duplications of psychoactive alkaloid biosynthetic genes and high mutation rate following tissue culture.</title>
        <authorList>
            <person name="Rajewski A."/>
            <person name="Carter-House D."/>
            <person name="Stajich J."/>
            <person name="Litt A."/>
        </authorList>
    </citation>
    <scope>NUCLEOTIDE SEQUENCE [LARGE SCALE GENOMIC DNA]</scope>
    <source>
        <strain evidence="1">AR-01</strain>
    </source>
</reference>
<comment type="caution">
    <text evidence="1">The sequence shown here is derived from an EMBL/GenBank/DDBJ whole genome shotgun (WGS) entry which is preliminary data.</text>
</comment>
<dbReference type="Proteomes" id="UP000823775">
    <property type="component" value="Unassembled WGS sequence"/>
</dbReference>
<name>A0ABS8SUP3_DATST</name>
<protein>
    <submittedName>
        <fullName evidence="1">Uncharacterized protein</fullName>
    </submittedName>
</protein>
<feature type="non-terminal residue" evidence="1">
    <location>
        <position position="56"/>
    </location>
</feature>
<accession>A0ABS8SUP3</accession>
<proteinExistence type="predicted"/>
<evidence type="ECO:0000313" key="1">
    <source>
        <dbReference type="EMBL" id="MCD7462475.1"/>
    </source>
</evidence>
<gene>
    <name evidence="1" type="ORF">HAX54_048614</name>
</gene>